<evidence type="ECO:0000313" key="17">
    <source>
        <dbReference type="EMBL" id="AHK63139.1"/>
    </source>
</evidence>
<dbReference type="InterPro" id="IPR015865">
    <property type="entry name" value="Riboflavin_kinase_bac/euk"/>
</dbReference>
<evidence type="ECO:0000256" key="2">
    <source>
        <dbReference type="ARBA" id="ARBA00004726"/>
    </source>
</evidence>
<comment type="pathway">
    <text evidence="2 15">Cofactor biosynthesis; FAD biosynthesis; FAD from FMN: step 1/1.</text>
</comment>
<dbReference type="SUPFAM" id="SSF82114">
    <property type="entry name" value="Riboflavin kinase-like"/>
    <property type="match status" value="1"/>
</dbReference>
<comment type="pathway">
    <text evidence="3 15">Cofactor biosynthesis; FMN biosynthesis; FMN from riboflavin (ATP route): step 1/1.</text>
</comment>
<dbReference type="Proteomes" id="UP000019433">
    <property type="component" value="Chromosome"/>
</dbReference>
<evidence type="ECO:0000256" key="9">
    <source>
        <dbReference type="ARBA" id="ARBA00022777"/>
    </source>
</evidence>
<evidence type="ECO:0000256" key="15">
    <source>
        <dbReference type="PIRNR" id="PIRNR004491"/>
    </source>
</evidence>
<keyword evidence="4 15" id="KW-0285">Flavoprotein</keyword>
<dbReference type="KEGG" id="cav:M832_02740"/>
<dbReference type="GO" id="GO:0009398">
    <property type="term" value="P:FMN biosynthetic process"/>
    <property type="evidence" value="ECO:0007669"/>
    <property type="project" value="UniProtKB-UniRule"/>
</dbReference>
<proteinExistence type="inferred from homology"/>
<dbReference type="InterPro" id="IPR023468">
    <property type="entry name" value="Riboflavin_kinase"/>
</dbReference>
<dbReference type="EC" id="2.7.7.2" evidence="15"/>
<evidence type="ECO:0000256" key="6">
    <source>
        <dbReference type="ARBA" id="ARBA00022679"/>
    </source>
</evidence>
<evidence type="ECO:0000256" key="11">
    <source>
        <dbReference type="ARBA" id="ARBA00022840"/>
    </source>
</evidence>
<dbReference type="NCBIfam" id="NF004162">
    <property type="entry name" value="PRK05627.1-5"/>
    <property type="match status" value="1"/>
</dbReference>
<evidence type="ECO:0000259" key="16">
    <source>
        <dbReference type="SMART" id="SM00904"/>
    </source>
</evidence>
<dbReference type="PATRIC" id="fig|1229831.3.peg.277"/>
<dbReference type="GO" id="GO:0005524">
    <property type="term" value="F:ATP binding"/>
    <property type="evidence" value="ECO:0007669"/>
    <property type="project" value="UniProtKB-UniRule"/>
</dbReference>
<dbReference type="Gene3D" id="3.40.50.620">
    <property type="entry name" value="HUPs"/>
    <property type="match status" value="1"/>
</dbReference>
<name>W8JLH0_9CHLA</name>
<evidence type="ECO:0000256" key="12">
    <source>
        <dbReference type="ARBA" id="ARBA00023268"/>
    </source>
</evidence>
<dbReference type="EMBL" id="CP006571">
    <property type="protein sequence ID" value="AHK63139.1"/>
    <property type="molecule type" value="Genomic_DNA"/>
</dbReference>
<dbReference type="InterPro" id="IPR015864">
    <property type="entry name" value="FAD_synthase"/>
</dbReference>
<dbReference type="CDD" id="cd02064">
    <property type="entry name" value="FAD_synthetase_N"/>
    <property type="match status" value="1"/>
</dbReference>
<evidence type="ECO:0000256" key="7">
    <source>
        <dbReference type="ARBA" id="ARBA00022695"/>
    </source>
</evidence>
<keyword evidence="10 15" id="KW-0274">FAD</keyword>
<dbReference type="Gene3D" id="2.40.30.30">
    <property type="entry name" value="Riboflavin kinase-like"/>
    <property type="match status" value="1"/>
</dbReference>
<evidence type="ECO:0000256" key="4">
    <source>
        <dbReference type="ARBA" id="ARBA00022630"/>
    </source>
</evidence>
<evidence type="ECO:0000313" key="18">
    <source>
        <dbReference type="Proteomes" id="UP000019433"/>
    </source>
</evidence>
<dbReference type="Pfam" id="PF06574">
    <property type="entry name" value="FAD_syn"/>
    <property type="match status" value="1"/>
</dbReference>
<comment type="similarity">
    <text evidence="15">Belongs to the ribF family.</text>
</comment>
<dbReference type="InterPro" id="IPR023465">
    <property type="entry name" value="Riboflavin_kinase_dom_sf"/>
</dbReference>
<gene>
    <name evidence="17" type="primary">ribF</name>
    <name evidence="17" type="ORF">M832_02740</name>
</gene>
<dbReference type="PANTHER" id="PTHR22749:SF6">
    <property type="entry name" value="RIBOFLAVIN KINASE"/>
    <property type="match status" value="1"/>
</dbReference>
<keyword evidence="5 15" id="KW-0288">FMN</keyword>
<dbReference type="InterPro" id="IPR002606">
    <property type="entry name" value="Riboflavin_kinase_bac"/>
</dbReference>
<evidence type="ECO:0000256" key="10">
    <source>
        <dbReference type="ARBA" id="ARBA00022827"/>
    </source>
</evidence>
<dbReference type="UniPathway" id="UPA00276">
    <property type="reaction ID" value="UER00406"/>
</dbReference>
<dbReference type="SMART" id="SM00904">
    <property type="entry name" value="Flavokinase"/>
    <property type="match status" value="1"/>
</dbReference>
<comment type="catalytic activity">
    <reaction evidence="14 15">
        <text>FMN + ATP + H(+) = FAD + diphosphate</text>
        <dbReference type="Rhea" id="RHEA:17237"/>
        <dbReference type="ChEBI" id="CHEBI:15378"/>
        <dbReference type="ChEBI" id="CHEBI:30616"/>
        <dbReference type="ChEBI" id="CHEBI:33019"/>
        <dbReference type="ChEBI" id="CHEBI:57692"/>
        <dbReference type="ChEBI" id="CHEBI:58210"/>
        <dbReference type="EC" id="2.7.7.2"/>
    </reaction>
</comment>
<dbReference type="EC" id="2.7.1.26" evidence="15"/>
<comment type="catalytic activity">
    <reaction evidence="13 15">
        <text>riboflavin + ATP = FMN + ADP + H(+)</text>
        <dbReference type="Rhea" id="RHEA:14357"/>
        <dbReference type="ChEBI" id="CHEBI:15378"/>
        <dbReference type="ChEBI" id="CHEBI:30616"/>
        <dbReference type="ChEBI" id="CHEBI:57986"/>
        <dbReference type="ChEBI" id="CHEBI:58210"/>
        <dbReference type="ChEBI" id="CHEBI:456216"/>
        <dbReference type="EC" id="2.7.1.26"/>
    </reaction>
</comment>
<accession>W8JLH0</accession>
<comment type="function">
    <text evidence="1">Catalyzes the phosphorylation of riboflavin to FMN followed by the adenylation of FMN to FAD.</text>
</comment>
<protein>
    <recommendedName>
        <fullName evidence="15">Riboflavin biosynthesis protein</fullName>
    </recommendedName>
    <domain>
        <recommendedName>
            <fullName evidence="15">Riboflavin kinase</fullName>
            <ecNumber evidence="15">2.7.1.26</ecNumber>
        </recommendedName>
        <alternativeName>
            <fullName evidence="15">Flavokinase</fullName>
        </alternativeName>
    </domain>
    <domain>
        <recommendedName>
            <fullName evidence="15">FMN adenylyltransferase</fullName>
            <ecNumber evidence="15">2.7.7.2</ecNumber>
        </recommendedName>
        <alternativeName>
            <fullName evidence="15">FAD pyrophosphorylase</fullName>
        </alternativeName>
        <alternativeName>
            <fullName evidence="15">FAD synthase</fullName>
        </alternativeName>
    </domain>
</protein>
<dbReference type="PIRSF" id="PIRSF004491">
    <property type="entry name" value="FAD_Synth"/>
    <property type="match status" value="1"/>
</dbReference>
<dbReference type="STRING" id="1229831.M832_02740"/>
<dbReference type="AlphaFoldDB" id="W8JLH0"/>
<dbReference type="GO" id="GO:0006747">
    <property type="term" value="P:FAD biosynthetic process"/>
    <property type="evidence" value="ECO:0007669"/>
    <property type="project" value="UniProtKB-UniRule"/>
</dbReference>
<evidence type="ECO:0000256" key="14">
    <source>
        <dbReference type="ARBA" id="ARBA00049494"/>
    </source>
</evidence>
<dbReference type="SUPFAM" id="SSF52374">
    <property type="entry name" value="Nucleotidylyl transferase"/>
    <property type="match status" value="1"/>
</dbReference>
<keyword evidence="8 15" id="KW-0547">Nucleotide-binding</keyword>
<dbReference type="GO" id="GO:0003919">
    <property type="term" value="F:FMN adenylyltransferase activity"/>
    <property type="evidence" value="ECO:0007669"/>
    <property type="project" value="UniProtKB-UniRule"/>
</dbReference>
<dbReference type="eggNOG" id="COG0196">
    <property type="taxonomic scope" value="Bacteria"/>
</dbReference>
<reference evidence="17 18" key="1">
    <citation type="journal article" date="2014" name="Syst. Appl. Microbiol.">
        <title>Evidence for the existence of two new members of the family Chlamydiaceae and proposal of Chlamydia avium sp. nov. and Chlamydia gallinacea sp. nov.</title>
        <authorList>
            <person name="Sachse K."/>
            <person name="Laroucau K."/>
            <person name="Riege K."/>
            <person name="Wehner S."/>
            <person name="Dilcher M."/>
            <person name="Creasy H.H."/>
            <person name="Weidmann M."/>
            <person name="Myers G."/>
            <person name="Vorimore F."/>
            <person name="Vicari N."/>
            <person name="Magnino S."/>
            <person name="Liebler-Tenorio E."/>
            <person name="Ruettger A."/>
            <person name="Bavoil P.M."/>
            <person name="Hufert F.T."/>
            <person name="Rossello-Mora R."/>
            <person name="Marz M."/>
        </authorList>
    </citation>
    <scope>NUCLEOTIDE SEQUENCE [LARGE SCALE GENOMIC DNA]</scope>
    <source>
        <strain evidence="17 18">10DC88</strain>
    </source>
</reference>
<dbReference type="PANTHER" id="PTHR22749">
    <property type="entry name" value="RIBOFLAVIN KINASE/FMN ADENYLYLTRANSFERASE"/>
    <property type="match status" value="1"/>
</dbReference>
<dbReference type="GO" id="GO:0009231">
    <property type="term" value="P:riboflavin biosynthetic process"/>
    <property type="evidence" value="ECO:0007669"/>
    <property type="project" value="InterPro"/>
</dbReference>
<dbReference type="HOGENOM" id="CLU_048437_0_2_0"/>
<evidence type="ECO:0000256" key="5">
    <source>
        <dbReference type="ARBA" id="ARBA00022643"/>
    </source>
</evidence>
<keyword evidence="9 15" id="KW-0418">Kinase</keyword>
<evidence type="ECO:0000256" key="3">
    <source>
        <dbReference type="ARBA" id="ARBA00005201"/>
    </source>
</evidence>
<evidence type="ECO:0000256" key="1">
    <source>
        <dbReference type="ARBA" id="ARBA00002121"/>
    </source>
</evidence>
<keyword evidence="12" id="KW-0511">Multifunctional enzyme</keyword>
<feature type="domain" description="Riboflavin kinase" evidence="16">
    <location>
        <begin position="177"/>
        <end position="299"/>
    </location>
</feature>
<dbReference type="Pfam" id="PF01687">
    <property type="entry name" value="Flavokinase"/>
    <property type="match status" value="1"/>
</dbReference>
<dbReference type="UniPathway" id="UPA00277">
    <property type="reaction ID" value="UER00407"/>
</dbReference>
<evidence type="ECO:0000256" key="13">
    <source>
        <dbReference type="ARBA" id="ARBA00047880"/>
    </source>
</evidence>
<keyword evidence="6 15" id="KW-0808">Transferase</keyword>
<organism evidence="17 18">
    <name type="scientific">Chlamydia avium 10DC88</name>
    <dbReference type="NCBI Taxonomy" id="1229831"/>
    <lineage>
        <taxon>Bacteria</taxon>
        <taxon>Pseudomonadati</taxon>
        <taxon>Chlamydiota</taxon>
        <taxon>Chlamydiia</taxon>
        <taxon>Chlamydiales</taxon>
        <taxon>Chlamydiaceae</taxon>
        <taxon>Chlamydia/Chlamydophila group</taxon>
        <taxon>Chlamydia</taxon>
    </lineage>
</organism>
<keyword evidence="11 15" id="KW-0067">ATP-binding</keyword>
<sequence length="307" mass="34306">MSMEIFYSLASIPFPIDSITIGFFDGCHLGHTKLLNLLSSYPGTSGIITFDVHPLAILQPPGPQLIISKDEKLRRLQNFPIDCLCILPFTKSFSNQSAESFILSLHETLCCKRLVLGYDSHLGKDRLGNAKTLLPLADTLGIEIIEVSPCEINHEIVSSKKIRQFLSQGDLESANSHLGYTYTYSGTITSGRGLGTKLGIATINLPQQECLLPFGVYACEVEYNKQFHLGIMNLGLAPTVGRNSLCLEAHIFDFQENIYNQTVSIIPKQLLRREKKFSSREELAQAIRQDIQDARRFFSSTNYVRKA</sequence>
<dbReference type="GO" id="GO:0008531">
    <property type="term" value="F:riboflavin kinase activity"/>
    <property type="evidence" value="ECO:0007669"/>
    <property type="project" value="UniProtKB-UniRule"/>
</dbReference>
<keyword evidence="7 15" id="KW-0548">Nucleotidyltransferase</keyword>
<dbReference type="InterPro" id="IPR014729">
    <property type="entry name" value="Rossmann-like_a/b/a_fold"/>
</dbReference>
<dbReference type="NCBIfam" id="TIGR00083">
    <property type="entry name" value="ribF"/>
    <property type="match status" value="1"/>
</dbReference>
<evidence type="ECO:0000256" key="8">
    <source>
        <dbReference type="ARBA" id="ARBA00022741"/>
    </source>
</evidence>